<feature type="transmembrane region" description="Helical" evidence="9">
    <location>
        <begin position="543"/>
        <end position="560"/>
    </location>
</feature>
<gene>
    <name evidence="11" type="ORF">K505DRAFT_320708</name>
</gene>
<evidence type="ECO:0000259" key="10">
    <source>
        <dbReference type="Pfam" id="PF01699"/>
    </source>
</evidence>
<name>A0A6A6XU42_9PLEO</name>
<evidence type="ECO:0000256" key="1">
    <source>
        <dbReference type="ARBA" id="ARBA00004127"/>
    </source>
</evidence>
<keyword evidence="7 9" id="KW-0472">Membrane</keyword>
<feature type="region of interest" description="Disordered" evidence="8">
    <location>
        <begin position="1"/>
        <end position="22"/>
    </location>
</feature>
<dbReference type="EMBL" id="MU001753">
    <property type="protein sequence ID" value="KAF2800096.1"/>
    <property type="molecule type" value="Genomic_DNA"/>
</dbReference>
<evidence type="ECO:0000256" key="4">
    <source>
        <dbReference type="ARBA" id="ARBA00022692"/>
    </source>
</evidence>
<dbReference type="PANTHER" id="PTHR31503:SF20">
    <property type="entry name" value="CA(2+)_H(+) EXCHANGER, PUTATIVE (EUROFUNG)-RELATED"/>
    <property type="match status" value="1"/>
</dbReference>
<feature type="region of interest" description="Disordered" evidence="8">
    <location>
        <begin position="59"/>
        <end position="124"/>
    </location>
</feature>
<feature type="transmembrane region" description="Helical" evidence="9">
    <location>
        <begin position="180"/>
        <end position="204"/>
    </location>
</feature>
<dbReference type="InterPro" id="IPR044880">
    <property type="entry name" value="NCX_ion-bd_dom_sf"/>
</dbReference>
<evidence type="ECO:0000256" key="7">
    <source>
        <dbReference type="ARBA" id="ARBA00023136"/>
    </source>
</evidence>
<feature type="domain" description="Sodium/calcium exchanger membrane region" evidence="10">
    <location>
        <begin position="441"/>
        <end position="585"/>
    </location>
</feature>
<feature type="transmembrane region" description="Helical" evidence="9">
    <location>
        <begin position="269"/>
        <end position="293"/>
    </location>
</feature>
<keyword evidence="12" id="KW-1185">Reference proteome</keyword>
<keyword evidence="6" id="KW-0406">Ion transport</keyword>
<dbReference type="PANTHER" id="PTHR31503">
    <property type="entry name" value="VACUOLAR CALCIUM ION TRANSPORTER"/>
    <property type="match status" value="1"/>
</dbReference>
<keyword evidence="4 9" id="KW-0812">Transmembrane</keyword>
<comment type="similarity">
    <text evidence="2">Belongs to the Ca(2+):cation antiporter (CaCA) (TC 2.A.19) family.</text>
</comment>
<dbReference type="GO" id="GO:0000329">
    <property type="term" value="C:fungal-type vacuole membrane"/>
    <property type="evidence" value="ECO:0007669"/>
    <property type="project" value="TreeGrafter"/>
</dbReference>
<sequence length="597" mass="64748">MHAIRMKAHRAASSRGADGTVNYNPFARVRSRESVDIENQGHRTYSEAHVQPAIEEQRHLESRQTEKEFPAPPHAGTAPPFSPTSAAGTENKPRSVIEKETETNVPHALASKESGEVSDNTVVDNSGVTKRAKFKQIFRKSHDGEDNGEVTRVETEGLTFEERKRRAHKRKIPVGAQFRAVFFGSWINVLLIFVPVGFAVFYAHIPNGSWPIFIVNFIAIIPLAALLSYATEELALRVGETLGGLLNASFGNAVELIVSIQALVKNEIIIVKTSLVGSMLSNLLLVLGMSFYLGGLNRIEQFFNVTVAQTAASLLALSIGSLIIPTVFHTALVEDQTDNDKDNQKNQSLSRGTALILLYVYACYLVFQLKSHVSMYNAPSQKVAKKKSSKKEEGEASRGIAQIGAGTAAATGGLIHANKLVKDEEDEEEEVEEPQLSIIGAIITLAVSTILVAFCSEFMVSSIDGITNSGGISKTFVGLILLPIVGNAAEHATAVTVAIKDKMDLAIGVAVGSSMQIALLVLPLTVILGWITGHPCMTLYFDNFQIAVLFVAVLLVNYLIQDGKSHWLEGMLLMCTYVIIALAAWFYPNPEEGSGQC</sequence>
<feature type="transmembrane region" description="Helical" evidence="9">
    <location>
        <begin position="475"/>
        <end position="498"/>
    </location>
</feature>
<keyword evidence="3" id="KW-0813">Transport</keyword>
<proteinExistence type="inferred from homology"/>
<feature type="transmembrane region" description="Helical" evidence="9">
    <location>
        <begin position="210"/>
        <end position="230"/>
    </location>
</feature>
<evidence type="ECO:0000256" key="6">
    <source>
        <dbReference type="ARBA" id="ARBA00023065"/>
    </source>
</evidence>
<feature type="compositionally biased region" description="Basic and acidic residues" evidence="8">
    <location>
        <begin position="33"/>
        <end position="46"/>
    </location>
</feature>
<dbReference type="Proteomes" id="UP000799757">
    <property type="component" value="Unassembled WGS sequence"/>
</dbReference>
<evidence type="ECO:0000256" key="2">
    <source>
        <dbReference type="ARBA" id="ARBA00008170"/>
    </source>
</evidence>
<evidence type="ECO:0000256" key="5">
    <source>
        <dbReference type="ARBA" id="ARBA00022989"/>
    </source>
</evidence>
<protein>
    <submittedName>
        <fullName evidence="11">Vacuolar calcium ion transporter-like protein /H(+) exchanger</fullName>
    </submittedName>
</protein>
<keyword evidence="5 9" id="KW-1133">Transmembrane helix</keyword>
<dbReference type="Pfam" id="PF01699">
    <property type="entry name" value="Na_Ca_ex"/>
    <property type="match status" value="2"/>
</dbReference>
<feature type="transmembrane region" description="Helical" evidence="9">
    <location>
        <begin position="242"/>
        <end position="263"/>
    </location>
</feature>
<feature type="transmembrane region" description="Helical" evidence="9">
    <location>
        <begin position="348"/>
        <end position="367"/>
    </location>
</feature>
<dbReference type="GO" id="GO:0006874">
    <property type="term" value="P:intracellular calcium ion homeostasis"/>
    <property type="evidence" value="ECO:0007669"/>
    <property type="project" value="TreeGrafter"/>
</dbReference>
<evidence type="ECO:0000313" key="12">
    <source>
        <dbReference type="Proteomes" id="UP000799757"/>
    </source>
</evidence>
<feature type="compositionally biased region" description="Basic residues" evidence="8">
    <location>
        <begin position="1"/>
        <end position="12"/>
    </location>
</feature>
<feature type="transmembrane region" description="Helical" evidence="9">
    <location>
        <begin position="567"/>
        <end position="587"/>
    </location>
</feature>
<feature type="transmembrane region" description="Helical" evidence="9">
    <location>
        <begin position="505"/>
        <end position="531"/>
    </location>
</feature>
<comment type="subcellular location">
    <subcellularLocation>
        <location evidence="1">Endomembrane system</location>
        <topology evidence="1">Multi-pass membrane protein</topology>
    </subcellularLocation>
</comment>
<feature type="domain" description="Sodium/calcium exchanger membrane region" evidence="10">
    <location>
        <begin position="209"/>
        <end position="369"/>
    </location>
</feature>
<feature type="compositionally biased region" description="Basic and acidic residues" evidence="8">
    <location>
        <begin position="59"/>
        <end position="69"/>
    </location>
</feature>
<organism evidence="11 12">
    <name type="scientific">Melanomma pulvis-pyrius CBS 109.77</name>
    <dbReference type="NCBI Taxonomy" id="1314802"/>
    <lineage>
        <taxon>Eukaryota</taxon>
        <taxon>Fungi</taxon>
        <taxon>Dikarya</taxon>
        <taxon>Ascomycota</taxon>
        <taxon>Pezizomycotina</taxon>
        <taxon>Dothideomycetes</taxon>
        <taxon>Pleosporomycetidae</taxon>
        <taxon>Pleosporales</taxon>
        <taxon>Melanommataceae</taxon>
        <taxon>Melanomma</taxon>
    </lineage>
</organism>
<evidence type="ECO:0000256" key="9">
    <source>
        <dbReference type="SAM" id="Phobius"/>
    </source>
</evidence>
<accession>A0A6A6XU42</accession>
<feature type="compositionally biased region" description="Basic and acidic residues" evidence="8">
    <location>
        <begin position="91"/>
        <end position="102"/>
    </location>
</feature>
<dbReference type="GO" id="GO:0015369">
    <property type="term" value="F:calcium:proton antiporter activity"/>
    <property type="evidence" value="ECO:0007669"/>
    <property type="project" value="TreeGrafter"/>
</dbReference>
<reference evidence="11" key="1">
    <citation type="journal article" date="2020" name="Stud. Mycol.">
        <title>101 Dothideomycetes genomes: a test case for predicting lifestyles and emergence of pathogens.</title>
        <authorList>
            <person name="Haridas S."/>
            <person name="Albert R."/>
            <person name="Binder M."/>
            <person name="Bloem J."/>
            <person name="Labutti K."/>
            <person name="Salamov A."/>
            <person name="Andreopoulos B."/>
            <person name="Baker S."/>
            <person name="Barry K."/>
            <person name="Bills G."/>
            <person name="Bluhm B."/>
            <person name="Cannon C."/>
            <person name="Castanera R."/>
            <person name="Culley D."/>
            <person name="Daum C."/>
            <person name="Ezra D."/>
            <person name="Gonzalez J."/>
            <person name="Henrissat B."/>
            <person name="Kuo A."/>
            <person name="Liang C."/>
            <person name="Lipzen A."/>
            <person name="Lutzoni F."/>
            <person name="Magnuson J."/>
            <person name="Mondo S."/>
            <person name="Nolan M."/>
            <person name="Ohm R."/>
            <person name="Pangilinan J."/>
            <person name="Park H.-J."/>
            <person name="Ramirez L."/>
            <person name="Alfaro M."/>
            <person name="Sun H."/>
            <person name="Tritt A."/>
            <person name="Yoshinaga Y."/>
            <person name="Zwiers L.-H."/>
            <person name="Turgeon B."/>
            <person name="Goodwin S."/>
            <person name="Spatafora J."/>
            <person name="Crous P."/>
            <person name="Grigoriev I."/>
        </authorList>
    </citation>
    <scope>NUCLEOTIDE SEQUENCE</scope>
    <source>
        <strain evidence="11">CBS 109.77</strain>
    </source>
</reference>
<evidence type="ECO:0000313" key="11">
    <source>
        <dbReference type="EMBL" id="KAF2800096.1"/>
    </source>
</evidence>
<feature type="region of interest" description="Disordered" evidence="8">
    <location>
        <begin position="33"/>
        <end position="52"/>
    </location>
</feature>
<dbReference type="InterPro" id="IPR004837">
    <property type="entry name" value="NaCa_Exmemb"/>
</dbReference>
<dbReference type="InterPro" id="IPR004713">
    <property type="entry name" value="CaH_exchang"/>
</dbReference>
<feature type="transmembrane region" description="Helical" evidence="9">
    <location>
        <begin position="305"/>
        <end position="328"/>
    </location>
</feature>
<evidence type="ECO:0000256" key="3">
    <source>
        <dbReference type="ARBA" id="ARBA00022448"/>
    </source>
</evidence>
<evidence type="ECO:0000256" key="8">
    <source>
        <dbReference type="SAM" id="MobiDB-lite"/>
    </source>
</evidence>
<dbReference type="Gene3D" id="1.20.1420.30">
    <property type="entry name" value="NCX, central ion-binding region"/>
    <property type="match status" value="2"/>
</dbReference>
<dbReference type="FunFam" id="1.20.1420.30:FF:000011">
    <property type="entry name" value="Vacuolar calcium ion transporter"/>
    <property type="match status" value="1"/>
</dbReference>
<dbReference type="GO" id="GO:0012505">
    <property type="term" value="C:endomembrane system"/>
    <property type="evidence" value="ECO:0007669"/>
    <property type="project" value="UniProtKB-SubCell"/>
</dbReference>
<feature type="transmembrane region" description="Helical" evidence="9">
    <location>
        <begin position="438"/>
        <end position="463"/>
    </location>
</feature>
<dbReference type="OrthoDB" id="1699231at2759"/>
<dbReference type="AlphaFoldDB" id="A0A6A6XU42"/>